<evidence type="ECO:0000313" key="14">
    <source>
        <dbReference type="EMBL" id="MBN3282933.1"/>
    </source>
</evidence>
<reference evidence="14" key="2">
    <citation type="journal article" date="2021" name="Cell">
        <title>Tracing the genetic footprints of vertebrate landing in non-teleost ray-finned fishes.</title>
        <authorList>
            <person name="Bi X."/>
            <person name="Wang K."/>
            <person name="Yang L."/>
            <person name="Pan H."/>
            <person name="Jiang H."/>
            <person name="Wei Q."/>
            <person name="Fang M."/>
            <person name="Yu H."/>
            <person name="Zhu C."/>
            <person name="Cai Y."/>
            <person name="He Y."/>
            <person name="Gan X."/>
            <person name="Zeng H."/>
            <person name="Yu D."/>
            <person name="Zhu Y."/>
            <person name="Jiang H."/>
            <person name="Qiu Q."/>
            <person name="Yang H."/>
            <person name="Zhang Y.E."/>
            <person name="Wang W."/>
            <person name="Zhu M."/>
            <person name="He S."/>
            <person name="Zhang G."/>
        </authorList>
    </citation>
    <scope>NUCLEOTIDE SEQUENCE</scope>
    <source>
        <strain evidence="14">Pddl_001</strain>
    </source>
</reference>
<gene>
    <name evidence="13" type="primary">HOXD13</name>
    <name evidence="14" type="synonym">Hoxd13_0</name>
    <name evidence="14" type="ORF">GTO93_0001119</name>
</gene>
<comment type="subcellular location">
    <subcellularLocation>
        <location evidence="1 9 10">Nucleus</location>
    </subcellularLocation>
</comment>
<dbReference type="SUPFAM" id="SSF46689">
    <property type="entry name" value="Homeodomain-like"/>
    <property type="match status" value="1"/>
</dbReference>
<feature type="DNA-binding region" description="Homeobox" evidence="9">
    <location>
        <begin position="212"/>
        <end position="271"/>
    </location>
</feature>
<evidence type="ECO:0000256" key="4">
    <source>
        <dbReference type="ARBA" id="ARBA00023015"/>
    </source>
</evidence>
<evidence type="ECO:0000256" key="8">
    <source>
        <dbReference type="ARBA" id="ARBA00023242"/>
    </source>
</evidence>
<feature type="compositionally biased region" description="Polar residues" evidence="11">
    <location>
        <begin position="43"/>
        <end position="52"/>
    </location>
</feature>
<protein>
    <submittedName>
        <fullName evidence="13">HOXD13</fullName>
    </submittedName>
    <submittedName>
        <fullName evidence="14">HXD13 protein</fullName>
    </submittedName>
</protein>
<evidence type="ECO:0000256" key="3">
    <source>
        <dbReference type="ARBA" id="ARBA00022473"/>
    </source>
</evidence>
<keyword evidence="8 9" id="KW-0539">Nucleus</keyword>
<evidence type="ECO:0000313" key="13">
    <source>
        <dbReference type="EMBL" id="AFO42773.1"/>
    </source>
</evidence>
<dbReference type="CDD" id="cd00086">
    <property type="entry name" value="homeodomain"/>
    <property type="match status" value="1"/>
</dbReference>
<dbReference type="InterPro" id="IPR001356">
    <property type="entry name" value="HD"/>
</dbReference>
<proteinExistence type="inferred from homology"/>
<keyword evidence="4" id="KW-0805">Transcription regulation</keyword>
<evidence type="ECO:0000256" key="10">
    <source>
        <dbReference type="RuleBase" id="RU000682"/>
    </source>
</evidence>
<dbReference type="EMBL" id="JX280945">
    <property type="protein sequence ID" value="AFO42773.1"/>
    <property type="molecule type" value="Genomic_DNA"/>
</dbReference>
<dbReference type="GO" id="GO:0003677">
    <property type="term" value="F:DNA binding"/>
    <property type="evidence" value="ECO:0007669"/>
    <property type="project" value="UniProtKB-UniRule"/>
</dbReference>
<keyword evidence="3" id="KW-0217">Developmental protein</keyword>
<dbReference type="GO" id="GO:0005634">
    <property type="term" value="C:nucleus"/>
    <property type="evidence" value="ECO:0007669"/>
    <property type="project" value="UniProtKB-SubCell"/>
</dbReference>
<dbReference type="Proteomes" id="UP001166093">
    <property type="component" value="Unassembled WGS sequence"/>
</dbReference>
<keyword evidence="6 9" id="KW-0371">Homeobox</keyword>
<dbReference type="Pfam" id="PF00046">
    <property type="entry name" value="Homeodomain"/>
    <property type="match status" value="1"/>
</dbReference>
<keyword evidence="7" id="KW-0804">Transcription</keyword>
<sequence>MEGAGGASSSYRCRSVLPSVYGAHSSRTASASTAYSIVNRSKPLSSDHSVNQCPPRAGSKASANTSIGYRDLFGNSFYSYKMPYGVGVEQNLMKQTVHVPIGDYSMDKYTDFNEIPLRTKEFTWYPGYPGSYPRIPGYIEVPVVPVQTAPSDPKPEARTLMEGYHPWTQPKCWSSPLYCAREQTQTSHHIWKSSLAREITFNQPDANVYRLGRKKRVPYTKLQLRELEREYAISKFITQDKRRRISTSTDLSERQVTIWFQNRRVKEKKMDSKLKDFVVEYHLVK</sequence>
<feature type="domain" description="Homeobox" evidence="12">
    <location>
        <begin position="210"/>
        <end position="270"/>
    </location>
</feature>
<dbReference type="GO" id="GO:0000981">
    <property type="term" value="F:DNA-binding transcription factor activity, RNA polymerase II-specific"/>
    <property type="evidence" value="ECO:0007669"/>
    <property type="project" value="InterPro"/>
</dbReference>
<keyword evidence="15" id="KW-1185">Reference proteome</keyword>
<evidence type="ECO:0000259" key="12">
    <source>
        <dbReference type="PROSITE" id="PS50071"/>
    </source>
</evidence>
<evidence type="ECO:0000313" key="15">
    <source>
        <dbReference type="Proteomes" id="UP001166093"/>
    </source>
</evidence>
<dbReference type="AlphaFoldDB" id="I7BU79"/>
<evidence type="ECO:0000256" key="9">
    <source>
        <dbReference type="PROSITE-ProRule" id="PRU00108"/>
    </source>
</evidence>
<dbReference type="InterPro" id="IPR009057">
    <property type="entry name" value="Homeodomain-like_sf"/>
</dbReference>
<reference evidence="13" key="1">
    <citation type="journal article" date="2012" name="Genome Biol. Evol.">
        <title>An independent genome duplication inferred from Hox paralogs in the American paddlefish--a representative basal ray-finned fish and important comparative reference.</title>
        <authorList>
            <person name="Crow K.D."/>
            <person name="Smith C.D."/>
            <person name="Cheng J.F."/>
            <person name="Wagner G.P."/>
            <person name="Amemiya C.T."/>
        </authorList>
    </citation>
    <scope>NUCLEOTIDE SEQUENCE</scope>
</reference>
<evidence type="ECO:0000256" key="2">
    <source>
        <dbReference type="ARBA" id="ARBA00006317"/>
    </source>
</evidence>
<dbReference type="EMBL" id="JAAWVQ010122115">
    <property type="protein sequence ID" value="MBN3282933.1"/>
    <property type="molecule type" value="Genomic_DNA"/>
</dbReference>
<dbReference type="Gene3D" id="1.10.10.60">
    <property type="entry name" value="Homeodomain-like"/>
    <property type="match status" value="1"/>
</dbReference>
<comment type="similarity">
    <text evidence="2">Belongs to the Abd-B homeobox family.</text>
</comment>
<dbReference type="InterPro" id="IPR051003">
    <property type="entry name" value="AP_axis_regulatory_Homeobox"/>
</dbReference>
<keyword evidence="5 9" id="KW-0238">DNA-binding</keyword>
<dbReference type="SMART" id="SM00389">
    <property type="entry name" value="HOX"/>
    <property type="match status" value="1"/>
</dbReference>
<dbReference type="PANTHER" id="PTHR45804:SF3">
    <property type="entry name" value="HOMEOBOX PROTEIN HOX-A13"/>
    <property type="match status" value="1"/>
</dbReference>
<evidence type="ECO:0000256" key="6">
    <source>
        <dbReference type="ARBA" id="ARBA00023155"/>
    </source>
</evidence>
<evidence type="ECO:0000256" key="5">
    <source>
        <dbReference type="ARBA" id="ARBA00023125"/>
    </source>
</evidence>
<name>I7BU79_POLSP</name>
<evidence type="ECO:0000256" key="11">
    <source>
        <dbReference type="SAM" id="MobiDB-lite"/>
    </source>
</evidence>
<dbReference type="InterPro" id="IPR017970">
    <property type="entry name" value="Homeobox_CS"/>
</dbReference>
<dbReference type="InterPro" id="IPR022067">
    <property type="entry name" value="HoxA13_N"/>
</dbReference>
<accession>I7BU79</accession>
<dbReference type="PROSITE" id="PS00027">
    <property type="entry name" value="HOMEOBOX_1"/>
    <property type="match status" value="1"/>
</dbReference>
<feature type="region of interest" description="Disordered" evidence="11">
    <location>
        <begin position="43"/>
        <end position="62"/>
    </location>
</feature>
<dbReference type="PROSITE" id="PS50071">
    <property type="entry name" value="HOMEOBOX_2"/>
    <property type="match status" value="1"/>
</dbReference>
<evidence type="ECO:0000256" key="7">
    <source>
        <dbReference type="ARBA" id="ARBA00023163"/>
    </source>
</evidence>
<dbReference type="PANTHER" id="PTHR45804">
    <property type="entry name" value="SEGMENTATION PROTEIN FUSHI TARAZU-LIKE PROTEIN"/>
    <property type="match status" value="1"/>
</dbReference>
<dbReference type="Pfam" id="PF12284">
    <property type="entry name" value="HoxA13_N"/>
    <property type="match status" value="1"/>
</dbReference>
<organism evidence="13">
    <name type="scientific">Polyodon spathula</name>
    <name type="common">North American paddlefish</name>
    <name type="synonym">Squalus spathula</name>
    <dbReference type="NCBI Taxonomy" id="7913"/>
    <lineage>
        <taxon>Eukaryota</taxon>
        <taxon>Metazoa</taxon>
        <taxon>Chordata</taxon>
        <taxon>Craniata</taxon>
        <taxon>Vertebrata</taxon>
        <taxon>Euteleostomi</taxon>
        <taxon>Actinopterygii</taxon>
        <taxon>Chondrostei</taxon>
        <taxon>Acipenseriformes</taxon>
        <taxon>Polyodontidae</taxon>
        <taxon>Polyodon</taxon>
    </lineage>
</organism>
<evidence type="ECO:0000256" key="1">
    <source>
        <dbReference type="ARBA" id="ARBA00004123"/>
    </source>
</evidence>
<dbReference type="FunFam" id="1.10.10.60:FF:000084">
    <property type="entry name" value="Homeobox protein Hox-D13"/>
    <property type="match status" value="1"/>
</dbReference>